<dbReference type="InterPro" id="IPR009057">
    <property type="entry name" value="Homeodomain-like_sf"/>
</dbReference>
<dbReference type="InterPro" id="IPR050109">
    <property type="entry name" value="HTH-type_TetR-like_transc_reg"/>
</dbReference>
<dbReference type="RefSeq" id="WP_192024540.1">
    <property type="nucleotide sequence ID" value="NZ_JACYTN010000003.1"/>
</dbReference>
<gene>
    <name evidence="6" type="ORF">IFO66_07565</name>
</gene>
<evidence type="ECO:0000256" key="4">
    <source>
        <dbReference type="PROSITE-ProRule" id="PRU00335"/>
    </source>
</evidence>
<feature type="DNA-binding region" description="H-T-H motif" evidence="4">
    <location>
        <begin position="23"/>
        <end position="42"/>
    </location>
</feature>
<reference evidence="6 7" key="1">
    <citation type="submission" date="2020-09" db="EMBL/GenBank/DDBJ databases">
        <title>Paenibacillus sp. CAU 1523 isolated from sand of Haeundae Beach.</title>
        <authorList>
            <person name="Kim W."/>
        </authorList>
    </citation>
    <scope>NUCLEOTIDE SEQUENCE [LARGE SCALE GENOMIC DNA]</scope>
    <source>
        <strain evidence="6 7">CAU 1523</strain>
    </source>
</reference>
<evidence type="ECO:0000256" key="1">
    <source>
        <dbReference type="ARBA" id="ARBA00023015"/>
    </source>
</evidence>
<evidence type="ECO:0000259" key="5">
    <source>
        <dbReference type="PROSITE" id="PS50977"/>
    </source>
</evidence>
<proteinExistence type="predicted"/>
<accession>A0ABR9AVQ7</accession>
<dbReference type="InterPro" id="IPR036271">
    <property type="entry name" value="Tet_transcr_reg_TetR-rel_C_sf"/>
</dbReference>
<evidence type="ECO:0000256" key="3">
    <source>
        <dbReference type="ARBA" id="ARBA00023163"/>
    </source>
</evidence>
<dbReference type="Gene3D" id="1.10.357.10">
    <property type="entry name" value="Tetracycline Repressor, domain 2"/>
    <property type="match status" value="1"/>
</dbReference>
<dbReference type="Gene3D" id="1.10.10.60">
    <property type="entry name" value="Homeodomain-like"/>
    <property type="match status" value="1"/>
</dbReference>
<dbReference type="InterPro" id="IPR001647">
    <property type="entry name" value="HTH_TetR"/>
</dbReference>
<evidence type="ECO:0000256" key="2">
    <source>
        <dbReference type="ARBA" id="ARBA00023125"/>
    </source>
</evidence>
<keyword evidence="3" id="KW-0804">Transcription</keyword>
<keyword evidence="1" id="KW-0805">Transcription regulation</keyword>
<dbReference type="Proteomes" id="UP000634529">
    <property type="component" value="Unassembled WGS sequence"/>
</dbReference>
<sequence>MTANRIQQVALAHFAEHGYAETSLAMIAEEVGIKKPSIYAHFKSKDDLFLRVVQNVFQSELDYITKLAEANREMPLKQLLPLMLTTYQERYDTHPDMKFMLRTSFFPPAGMEQEVMERLYTYLDTLEKYVASRITAAVEAGEIDNIDAGQAAAAFLCLLDGFFVELLYGGPERATRRLNAAWLMFWRGLNK</sequence>
<comment type="caution">
    <text evidence="6">The sequence shown here is derived from an EMBL/GenBank/DDBJ whole genome shotgun (WGS) entry which is preliminary data.</text>
</comment>
<dbReference type="SUPFAM" id="SSF48498">
    <property type="entry name" value="Tetracyclin repressor-like, C-terminal domain"/>
    <property type="match status" value="1"/>
</dbReference>
<feature type="domain" description="HTH tetR-type" evidence="5">
    <location>
        <begin position="1"/>
        <end position="60"/>
    </location>
</feature>
<dbReference type="EMBL" id="JACYTN010000003">
    <property type="protein sequence ID" value="MBD8498164.1"/>
    <property type="molecule type" value="Genomic_DNA"/>
</dbReference>
<evidence type="ECO:0000313" key="7">
    <source>
        <dbReference type="Proteomes" id="UP000634529"/>
    </source>
</evidence>
<organism evidence="6 7">
    <name type="scientific">Paenibacillus arenosi</name>
    <dbReference type="NCBI Taxonomy" id="2774142"/>
    <lineage>
        <taxon>Bacteria</taxon>
        <taxon>Bacillati</taxon>
        <taxon>Bacillota</taxon>
        <taxon>Bacilli</taxon>
        <taxon>Bacillales</taxon>
        <taxon>Paenibacillaceae</taxon>
        <taxon>Paenibacillus</taxon>
    </lineage>
</organism>
<protein>
    <submittedName>
        <fullName evidence="6">TetR/AcrR family transcriptional regulator</fullName>
    </submittedName>
</protein>
<dbReference type="Pfam" id="PF00440">
    <property type="entry name" value="TetR_N"/>
    <property type="match status" value="1"/>
</dbReference>
<keyword evidence="7" id="KW-1185">Reference proteome</keyword>
<evidence type="ECO:0000313" key="6">
    <source>
        <dbReference type="EMBL" id="MBD8498164.1"/>
    </source>
</evidence>
<dbReference type="SUPFAM" id="SSF46689">
    <property type="entry name" value="Homeodomain-like"/>
    <property type="match status" value="1"/>
</dbReference>
<dbReference type="PANTHER" id="PTHR30055">
    <property type="entry name" value="HTH-TYPE TRANSCRIPTIONAL REGULATOR RUTR"/>
    <property type="match status" value="1"/>
</dbReference>
<dbReference type="PRINTS" id="PR00455">
    <property type="entry name" value="HTHTETR"/>
</dbReference>
<dbReference type="PROSITE" id="PS50977">
    <property type="entry name" value="HTH_TETR_2"/>
    <property type="match status" value="1"/>
</dbReference>
<name>A0ABR9AVQ7_9BACL</name>
<keyword evidence="2 4" id="KW-0238">DNA-binding</keyword>
<dbReference type="PANTHER" id="PTHR30055:SF238">
    <property type="entry name" value="MYCOFACTOCIN BIOSYNTHESIS TRANSCRIPTIONAL REGULATOR MFTR-RELATED"/>
    <property type="match status" value="1"/>
</dbReference>